<evidence type="ECO:0000256" key="1">
    <source>
        <dbReference type="SAM" id="Phobius"/>
    </source>
</evidence>
<name>A0A2S8A7N3_9FLAO</name>
<dbReference type="EMBL" id="PSZM01000046">
    <property type="protein sequence ID" value="PQL90540.1"/>
    <property type="molecule type" value="Genomic_DNA"/>
</dbReference>
<dbReference type="RefSeq" id="WP_105247691.1">
    <property type="nucleotide sequence ID" value="NZ_PSZM01000046.1"/>
</dbReference>
<keyword evidence="1" id="KW-1133">Transmembrane helix</keyword>
<evidence type="ECO:0000313" key="2">
    <source>
        <dbReference type="EMBL" id="PQL90540.1"/>
    </source>
</evidence>
<keyword evidence="1" id="KW-0812">Transmembrane</keyword>
<proteinExistence type="predicted"/>
<evidence type="ECO:0000313" key="3">
    <source>
        <dbReference type="Proteomes" id="UP000238042"/>
    </source>
</evidence>
<comment type="caution">
    <text evidence="2">The sequence shown here is derived from an EMBL/GenBank/DDBJ whole genome shotgun (WGS) entry which is preliminary data.</text>
</comment>
<organism evidence="2 3">
    <name type="scientific">Apibacter adventoris</name>
    <dbReference type="NCBI Taxonomy" id="1679466"/>
    <lineage>
        <taxon>Bacteria</taxon>
        <taxon>Pseudomonadati</taxon>
        <taxon>Bacteroidota</taxon>
        <taxon>Flavobacteriia</taxon>
        <taxon>Flavobacteriales</taxon>
        <taxon>Weeksellaceae</taxon>
        <taxon>Apibacter</taxon>
    </lineage>
</organism>
<reference evidence="2 3" key="1">
    <citation type="submission" date="2018-02" db="EMBL/GenBank/DDBJ databases">
        <title>Genome sequences of Apibacter spp., gut symbionts of Asian honey bees.</title>
        <authorList>
            <person name="Kwong W.K."/>
            <person name="Steele M.I."/>
            <person name="Moran N.A."/>
        </authorList>
    </citation>
    <scope>NUCLEOTIDE SEQUENCE [LARGE SCALE GENOMIC DNA]</scope>
    <source>
        <strain evidence="3">wkB301</strain>
    </source>
</reference>
<keyword evidence="3" id="KW-1185">Reference proteome</keyword>
<protein>
    <submittedName>
        <fullName evidence="2">Uncharacterized protein</fullName>
    </submittedName>
</protein>
<feature type="transmembrane region" description="Helical" evidence="1">
    <location>
        <begin position="145"/>
        <end position="165"/>
    </location>
</feature>
<keyword evidence="1" id="KW-0472">Membrane</keyword>
<gene>
    <name evidence="2" type="ORF">C4S77_11695</name>
</gene>
<feature type="transmembrane region" description="Helical" evidence="1">
    <location>
        <begin position="18"/>
        <end position="35"/>
    </location>
</feature>
<sequence>MTEIKAKAYYYSTMMKTAYLWLPVFTVVLFICSYFEKLRFFLFLTVGAATYGLILNQMKKKSIQIIFSENSITIDKDTILLSDIVNYHICLPLNELFMLRVKTKNKNLITYIGKEFKEEVEIFLKNSSISENKTVYDISLKYSHLILPFIGLLICGIIIKIQYIIKYN</sequence>
<dbReference type="AlphaFoldDB" id="A0A2S8A7N3"/>
<accession>A0A2S8A7N3</accession>
<feature type="transmembrane region" description="Helical" evidence="1">
    <location>
        <begin position="41"/>
        <end position="58"/>
    </location>
</feature>
<dbReference type="Proteomes" id="UP000238042">
    <property type="component" value="Unassembled WGS sequence"/>
</dbReference>
<dbReference type="OrthoDB" id="1257270at2"/>